<keyword evidence="4" id="KW-1185">Reference proteome</keyword>
<evidence type="ECO:0000256" key="1">
    <source>
        <dbReference type="SAM" id="MobiDB-lite"/>
    </source>
</evidence>
<dbReference type="EMBL" id="SRLO01000024">
    <property type="protein sequence ID" value="TNN84756.1"/>
    <property type="molecule type" value="Genomic_DNA"/>
</dbReference>
<dbReference type="Proteomes" id="UP000314294">
    <property type="component" value="Unassembled WGS sequence"/>
</dbReference>
<name>A0A4Z2J3I2_9TELE</name>
<accession>A0A4Z2J3I2</accession>
<feature type="region of interest" description="Disordered" evidence="1">
    <location>
        <begin position="1"/>
        <end position="21"/>
    </location>
</feature>
<protein>
    <submittedName>
        <fullName evidence="3">Uncharacterized protein</fullName>
    </submittedName>
</protein>
<keyword evidence="2" id="KW-0472">Membrane</keyword>
<evidence type="ECO:0000313" key="3">
    <source>
        <dbReference type="EMBL" id="TNN84756.1"/>
    </source>
</evidence>
<evidence type="ECO:0000313" key="4">
    <source>
        <dbReference type="Proteomes" id="UP000314294"/>
    </source>
</evidence>
<comment type="caution">
    <text evidence="3">The sequence shown here is derived from an EMBL/GenBank/DDBJ whole genome shotgun (WGS) entry which is preliminary data.</text>
</comment>
<gene>
    <name evidence="3" type="ORF">EYF80_004801</name>
</gene>
<reference evidence="3 4" key="1">
    <citation type="submission" date="2019-03" db="EMBL/GenBank/DDBJ databases">
        <title>First draft genome of Liparis tanakae, snailfish: a comprehensive survey of snailfish specific genes.</title>
        <authorList>
            <person name="Kim W."/>
            <person name="Song I."/>
            <person name="Jeong J.-H."/>
            <person name="Kim D."/>
            <person name="Kim S."/>
            <person name="Ryu S."/>
            <person name="Song J.Y."/>
            <person name="Lee S.K."/>
        </authorList>
    </citation>
    <scope>NUCLEOTIDE SEQUENCE [LARGE SCALE GENOMIC DNA]</scope>
    <source>
        <tissue evidence="3">Muscle</tissue>
    </source>
</reference>
<feature type="transmembrane region" description="Helical" evidence="2">
    <location>
        <begin position="129"/>
        <end position="147"/>
    </location>
</feature>
<dbReference type="AlphaFoldDB" id="A0A4Z2J3I2"/>
<proteinExistence type="predicted"/>
<evidence type="ECO:0000256" key="2">
    <source>
        <dbReference type="SAM" id="Phobius"/>
    </source>
</evidence>
<keyword evidence="2" id="KW-1133">Transmembrane helix</keyword>
<sequence>MQRNIVKASNKRTKRSAEGAAFKGDLMRKREGEFASLPAVTRGRGDILNLERLTCDVSLPLVGALLVGVGRRHALRRVLSLQAAGHGPREVVPTYAVQLGPPSGGTAYRCDDGRAGLGRPRPRLARVELPVGPLVNALALLVLSVVARVGGVRRRRHQAGAGEVRVGQEVGLLVEGERGLLVGGLQIGPRVGVPHAAPDGAAGVGAPHAAAGWLIHDDARIPRS</sequence>
<keyword evidence="2" id="KW-0812">Transmembrane</keyword>
<organism evidence="3 4">
    <name type="scientific">Liparis tanakae</name>
    <name type="common">Tanaka's snailfish</name>
    <dbReference type="NCBI Taxonomy" id="230148"/>
    <lineage>
        <taxon>Eukaryota</taxon>
        <taxon>Metazoa</taxon>
        <taxon>Chordata</taxon>
        <taxon>Craniata</taxon>
        <taxon>Vertebrata</taxon>
        <taxon>Euteleostomi</taxon>
        <taxon>Actinopterygii</taxon>
        <taxon>Neopterygii</taxon>
        <taxon>Teleostei</taxon>
        <taxon>Neoteleostei</taxon>
        <taxon>Acanthomorphata</taxon>
        <taxon>Eupercaria</taxon>
        <taxon>Perciformes</taxon>
        <taxon>Cottioidei</taxon>
        <taxon>Cottales</taxon>
        <taxon>Liparidae</taxon>
        <taxon>Liparis</taxon>
    </lineage>
</organism>